<name>A0A850Q0C6_9RHOB</name>
<dbReference type="InterPro" id="IPR038610">
    <property type="entry name" value="FliK-like_C_sf"/>
</dbReference>
<feature type="compositionally biased region" description="Polar residues" evidence="1">
    <location>
        <begin position="411"/>
        <end position="420"/>
    </location>
</feature>
<dbReference type="RefSeq" id="WP_177156699.1">
    <property type="nucleotide sequence ID" value="NZ_JABCJE010000001.1"/>
</dbReference>
<reference evidence="2 3" key="1">
    <citation type="submission" date="2020-04" db="EMBL/GenBank/DDBJ databases">
        <title>Donghicola sp., a member of the Rhodobacteraceae family isolated from mangrove forest in Thailand.</title>
        <authorList>
            <person name="Charoenyingcharoen P."/>
            <person name="Yukphan P."/>
        </authorList>
    </citation>
    <scope>NUCLEOTIDE SEQUENCE [LARGE SCALE GENOMIC DNA]</scope>
    <source>
        <strain evidence="2 3">B5-SW-15</strain>
    </source>
</reference>
<proteinExistence type="predicted"/>
<protein>
    <submittedName>
        <fullName evidence="2">Flagellar hook-length control protein FliK</fullName>
    </submittedName>
</protein>
<evidence type="ECO:0000313" key="3">
    <source>
        <dbReference type="Proteomes" id="UP000592216"/>
    </source>
</evidence>
<keyword evidence="2" id="KW-0966">Cell projection</keyword>
<gene>
    <name evidence="2" type="ORF">HJ536_03715</name>
</gene>
<evidence type="ECO:0000313" key="2">
    <source>
        <dbReference type="EMBL" id="NVO22454.1"/>
    </source>
</evidence>
<evidence type="ECO:0000256" key="1">
    <source>
        <dbReference type="SAM" id="MobiDB-lite"/>
    </source>
</evidence>
<organism evidence="2 3">
    <name type="scientific">Donghicola mangrovi</name>
    <dbReference type="NCBI Taxonomy" id="2729614"/>
    <lineage>
        <taxon>Bacteria</taxon>
        <taxon>Pseudomonadati</taxon>
        <taxon>Pseudomonadota</taxon>
        <taxon>Alphaproteobacteria</taxon>
        <taxon>Rhodobacterales</taxon>
        <taxon>Roseobacteraceae</taxon>
        <taxon>Donghicola</taxon>
    </lineage>
</organism>
<feature type="region of interest" description="Disordered" evidence="1">
    <location>
        <begin position="402"/>
        <end position="435"/>
    </location>
</feature>
<sequence length="450" mass="50857">MIPPVLQSALFRQTCDLSGSLRIDEECSFFQDLMLELDDSAQDSQNVELSDDVDLVGEDIFPSGMNGSRWCPEGALALRQEQIKISHLVSDQDEEGEVAVGLETRNFNFNKKYESFENFVPEDIDDFKYIDPSCKSGEFLRPVQNKIATIQYEEKWENEYIPIHLYTRSDSDRETEDNEQNLNPLIYSSDFSQGERKLFVSKDGSLSSIHRDEIFSTEELLRPENDMSEAGTIGRYPDVGVEKNHDRDWEISPRPISEFYEKDIQVPRDAASILLSAHSVGSGLNDVTKGYNSHSSMENPVSLTGAMPARSVHLHFDQVQEIVKVGVSSKVESAIEVELQPHDLGRMKLVFQRDTEGMAVTIEADNSETIDQIKRLLDQFNNEAKLTMESPIRFRFETGAFSSAGRDTHSNPRPSYTNKARLSEGSLMESEDHAAPMQHSKILGQIDIRA</sequence>
<dbReference type="Proteomes" id="UP000592216">
    <property type="component" value="Unassembled WGS sequence"/>
</dbReference>
<dbReference type="AlphaFoldDB" id="A0A850Q0C6"/>
<accession>A0A850Q0C6</accession>
<keyword evidence="2" id="KW-0969">Cilium</keyword>
<dbReference type="Gene3D" id="3.30.750.140">
    <property type="match status" value="1"/>
</dbReference>
<keyword evidence="2" id="KW-0282">Flagellum</keyword>
<dbReference type="EMBL" id="JABCJE010000001">
    <property type="protein sequence ID" value="NVO22454.1"/>
    <property type="molecule type" value="Genomic_DNA"/>
</dbReference>
<comment type="caution">
    <text evidence="2">The sequence shown here is derived from an EMBL/GenBank/DDBJ whole genome shotgun (WGS) entry which is preliminary data.</text>
</comment>